<feature type="coiled-coil region" evidence="5">
    <location>
        <begin position="162"/>
        <end position="196"/>
    </location>
</feature>
<keyword evidence="4" id="KW-0788">Thiol protease</keyword>
<dbReference type="GO" id="GO:0008234">
    <property type="term" value="F:cysteine-type peptidase activity"/>
    <property type="evidence" value="ECO:0007669"/>
    <property type="project" value="UniProtKB-KW"/>
</dbReference>
<feature type="compositionally biased region" description="Pro residues" evidence="6">
    <location>
        <begin position="230"/>
        <end position="242"/>
    </location>
</feature>
<dbReference type="RefSeq" id="WP_179720799.1">
    <property type="nucleotide sequence ID" value="NZ_JACBZT010000001.1"/>
</dbReference>
<dbReference type="Gene3D" id="3.90.1720.10">
    <property type="entry name" value="endopeptidase domain like (from Nostoc punctiforme)"/>
    <property type="match status" value="1"/>
</dbReference>
<dbReference type="GO" id="GO:0006508">
    <property type="term" value="P:proteolysis"/>
    <property type="evidence" value="ECO:0007669"/>
    <property type="project" value="UniProtKB-KW"/>
</dbReference>
<dbReference type="InterPro" id="IPR000064">
    <property type="entry name" value="NLP_P60_dom"/>
</dbReference>
<feature type="domain" description="NlpC/P60" evidence="8">
    <location>
        <begin position="250"/>
        <end position="367"/>
    </location>
</feature>
<evidence type="ECO:0000313" key="9">
    <source>
        <dbReference type="EMBL" id="NYJ08314.1"/>
    </source>
</evidence>
<comment type="caution">
    <text evidence="9">The sequence shown here is derived from an EMBL/GenBank/DDBJ whole genome shotgun (WGS) entry which is preliminary data.</text>
</comment>
<evidence type="ECO:0000256" key="2">
    <source>
        <dbReference type="ARBA" id="ARBA00022670"/>
    </source>
</evidence>
<accession>A0A853CJU2</accession>
<evidence type="ECO:0000259" key="8">
    <source>
        <dbReference type="PROSITE" id="PS51935"/>
    </source>
</evidence>
<feature type="compositionally biased region" description="Low complexity" evidence="6">
    <location>
        <begin position="201"/>
        <end position="229"/>
    </location>
</feature>
<keyword evidence="7" id="KW-0732">Signal</keyword>
<comment type="similarity">
    <text evidence="1">Belongs to the peptidase C40 family.</text>
</comment>
<name>A0A853CJU2_9ACTN</name>
<feature type="region of interest" description="Disordered" evidence="6">
    <location>
        <begin position="201"/>
        <end position="244"/>
    </location>
</feature>
<protein>
    <submittedName>
        <fullName evidence="9">Cell wall-associated NlpC family hydrolase</fullName>
    </submittedName>
</protein>
<dbReference type="Gene3D" id="6.10.250.3150">
    <property type="match status" value="1"/>
</dbReference>
<evidence type="ECO:0000256" key="1">
    <source>
        <dbReference type="ARBA" id="ARBA00007074"/>
    </source>
</evidence>
<keyword evidence="10" id="KW-1185">Reference proteome</keyword>
<keyword evidence="5" id="KW-0175">Coiled coil</keyword>
<evidence type="ECO:0000313" key="10">
    <source>
        <dbReference type="Proteomes" id="UP000541969"/>
    </source>
</evidence>
<dbReference type="AlphaFoldDB" id="A0A853CJU2"/>
<dbReference type="PROSITE" id="PS51935">
    <property type="entry name" value="NLPC_P60"/>
    <property type="match status" value="1"/>
</dbReference>
<proteinExistence type="inferred from homology"/>
<dbReference type="PANTHER" id="PTHR47053">
    <property type="entry name" value="MUREIN DD-ENDOPEPTIDASE MEPH-RELATED"/>
    <property type="match status" value="1"/>
</dbReference>
<dbReference type="Proteomes" id="UP000541969">
    <property type="component" value="Unassembled WGS sequence"/>
</dbReference>
<dbReference type="EMBL" id="JACBZT010000001">
    <property type="protein sequence ID" value="NYJ08314.1"/>
    <property type="molecule type" value="Genomic_DNA"/>
</dbReference>
<keyword evidence="2" id="KW-0645">Protease</keyword>
<evidence type="ECO:0000256" key="7">
    <source>
        <dbReference type="SAM" id="SignalP"/>
    </source>
</evidence>
<evidence type="ECO:0000256" key="3">
    <source>
        <dbReference type="ARBA" id="ARBA00022801"/>
    </source>
</evidence>
<organism evidence="9 10">
    <name type="scientific">Petropleomorpha daqingensis</name>
    <dbReference type="NCBI Taxonomy" id="2026353"/>
    <lineage>
        <taxon>Bacteria</taxon>
        <taxon>Bacillati</taxon>
        <taxon>Actinomycetota</taxon>
        <taxon>Actinomycetes</taxon>
        <taxon>Geodermatophilales</taxon>
        <taxon>Geodermatophilaceae</taxon>
        <taxon>Petropleomorpha</taxon>
    </lineage>
</organism>
<reference evidence="9 10" key="1">
    <citation type="submission" date="2020-07" db="EMBL/GenBank/DDBJ databases">
        <title>Sequencing the genomes of 1000 actinobacteria strains.</title>
        <authorList>
            <person name="Klenk H.-P."/>
        </authorList>
    </citation>
    <scope>NUCLEOTIDE SEQUENCE [LARGE SCALE GENOMIC DNA]</scope>
    <source>
        <strain evidence="9 10">DSM 104001</strain>
    </source>
</reference>
<sequence>MASSRISAHPRILLTVAAACGVALIPSPGYAAPSDPSTSAEAAQLVAGRAHDLEVVSEQVNEAREQLALRQTAAAQAAQQVVSADAAVTGARQQVARLARDAYTGGRLSAAEALLSSHSVGQVVDRLVMLNTIGGQRADVLDTARQATDDAHQAQAAADHAAAAAQAQVERVAAQQKALNDQIAVYQAAYDRLTAEEQRASRAAAERAAQQTAAASAPAPASRTARANPAPAPSPAPAPAAAPAPVAAGSSAAQTAVNTALAQVGKPYVWGAAGPGSFDCSGLTQYAYKAAGVSLPHSSSMQSGMGTPVSKSALQPGDLVFFYSPVSHVGMYIGNGQMVHASTAGEPVKVVPLDSMPSYNSARRIVG</sequence>
<evidence type="ECO:0000256" key="5">
    <source>
        <dbReference type="SAM" id="Coils"/>
    </source>
</evidence>
<dbReference type="InterPro" id="IPR051202">
    <property type="entry name" value="Peptidase_C40"/>
</dbReference>
<dbReference type="SUPFAM" id="SSF54001">
    <property type="entry name" value="Cysteine proteinases"/>
    <property type="match status" value="1"/>
</dbReference>
<dbReference type="InterPro" id="IPR038765">
    <property type="entry name" value="Papain-like_cys_pep_sf"/>
</dbReference>
<gene>
    <name evidence="9" type="ORF">GGQ55_004592</name>
</gene>
<feature type="signal peptide" evidence="7">
    <location>
        <begin position="1"/>
        <end position="31"/>
    </location>
</feature>
<evidence type="ECO:0000256" key="6">
    <source>
        <dbReference type="SAM" id="MobiDB-lite"/>
    </source>
</evidence>
<keyword evidence="3 9" id="KW-0378">Hydrolase</keyword>
<dbReference type="PANTHER" id="PTHR47053:SF1">
    <property type="entry name" value="MUREIN DD-ENDOPEPTIDASE MEPH-RELATED"/>
    <property type="match status" value="1"/>
</dbReference>
<evidence type="ECO:0000256" key="4">
    <source>
        <dbReference type="ARBA" id="ARBA00022807"/>
    </source>
</evidence>
<dbReference type="Pfam" id="PF00877">
    <property type="entry name" value="NLPC_P60"/>
    <property type="match status" value="1"/>
</dbReference>
<feature type="chain" id="PRO_5032650928" evidence="7">
    <location>
        <begin position="32"/>
        <end position="367"/>
    </location>
</feature>